<dbReference type="AlphaFoldDB" id="A0A9N8Z080"/>
<reference evidence="1" key="1">
    <citation type="submission" date="2021-06" db="EMBL/GenBank/DDBJ databases">
        <authorList>
            <person name="Kallberg Y."/>
            <person name="Tangrot J."/>
            <person name="Rosling A."/>
        </authorList>
    </citation>
    <scope>NUCLEOTIDE SEQUENCE</scope>
    <source>
        <strain evidence="1">FL966</strain>
    </source>
</reference>
<protein>
    <submittedName>
        <fullName evidence="1">22371_t:CDS:1</fullName>
    </submittedName>
</protein>
<dbReference type="Proteomes" id="UP000789759">
    <property type="component" value="Unassembled WGS sequence"/>
</dbReference>
<comment type="caution">
    <text evidence="1">The sequence shown here is derived from an EMBL/GenBank/DDBJ whole genome shotgun (WGS) entry which is preliminary data.</text>
</comment>
<proteinExistence type="predicted"/>
<name>A0A9N8Z080_9GLOM</name>
<organism evidence="1 2">
    <name type="scientific">Cetraspora pellucida</name>
    <dbReference type="NCBI Taxonomy" id="1433469"/>
    <lineage>
        <taxon>Eukaryota</taxon>
        <taxon>Fungi</taxon>
        <taxon>Fungi incertae sedis</taxon>
        <taxon>Mucoromycota</taxon>
        <taxon>Glomeromycotina</taxon>
        <taxon>Glomeromycetes</taxon>
        <taxon>Diversisporales</taxon>
        <taxon>Gigasporaceae</taxon>
        <taxon>Cetraspora</taxon>
    </lineage>
</organism>
<accession>A0A9N8Z080</accession>
<keyword evidence="2" id="KW-1185">Reference proteome</keyword>
<dbReference type="OrthoDB" id="2425766at2759"/>
<evidence type="ECO:0000313" key="2">
    <source>
        <dbReference type="Proteomes" id="UP000789759"/>
    </source>
</evidence>
<gene>
    <name evidence="1" type="ORF">CPELLU_LOCUS554</name>
</gene>
<evidence type="ECO:0000313" key="1">
    <source>
        <dbReference type="EMBL" id="CAG8459489.1"/>
    </source>
</evidence>
<sequence length="152" mass="17231">MVSSVSRTDNNDHPDEHYCLISVKNNKAKVPLGITAVRRTFRVLQTIRKLVIVSDYNFPIGVQQKLIPLVYLIISPNDTNVMLRNSQLSIFIHPQYGVGTSSTTHMQDLDLLVKDSHLDGMLKIENKIKPIWVLLVDGGPDENPYHMKNIVK</sequence>
<dbReference type="EMBL" id="CAJVQA010000161">
    <property type="protein sequence ID" value="CAG8459489.1"/>
    <property type="molecule type" value="Genomic_DNA"/>
</dbReference>